<keyword evidence="2 5" id="KW-0812">Transmembrane</keyword>
<accession>A0A4R6RTT4</accession>
<reference evidence="7 8" key="1">
    <citation type="submission" date="2019-03" db="EMBL/GenBank/DDBJ databases">
        <title>Genomic analyses of the natural microbiome of Caenorhabditis elegans.</title>
        <authorList>
            <person name="Samuel B."/>
        </authorList>
    </citation>
    <scope>NUCLEOTIDE SEQUENCE [LARGE SCALE GENOMIC DNA]</scope>
    <source>
        <strain evidence="7 8">JUb18</strain>
    </source>
</reference>
<evidence type="ECO:0000256" key="3">
    <source>
        <dbReference type="ARBA" id="ARBA00022989"/>
    </source>
</evidence>
<keyword evidence="8" id="KW-1185">Reference proteome</keyword>
<comment type="caution">
    <text evidence="7">The sequence shown here is derived from an EMBL/GenBank/DDBJ whole genome shotgun (WGS) entry which is preliminary data.</text>
</comment>
<evidence type="ECO:0000256" key="2">
    <source>
        <dbReference type="ARBA" id="ARBA00022692"/>
    </source>
</evidence>
<dbReference type="SUPFAM" id="SSF103473">
    <property type="entry name" value="MFS general substrate transporter"/>
    <property type="match status" value="1"/>
</dbReference>
<dbReference type="InterPro" id="IPR036259">
    <property type="entry name" value="MFS_trans_sf"/>
</dbReference>
<dbReference type="EMBL" id="SNYA01000007">
    <property type="protein sequence ID" value="TDP90323.1"/>
    <property type="molecule type" value="Genomic_DNA"/>
</dbReference>
<feature type="domain" description="Major facilitator superfamily (MFS) profile" evidence="6">
    <location>
        <begin position="233"/>
        <end position="427"/>
    </location>
</feature>
<dbReference type="RefSeq" id="WP_133617488.1">
    <property type="nucleotide sequence ID" value="NZ_SNYA01000007.1"/>
</dbReference>
<dbReference type="PROSITE" id="PS50850">
    <property type="entry name" value="MFS"/>
    <property type="match status" value="1"/>
</dbReference>
<keyword evidence="3 5" id="KW-1133">Transmembrane helix</keyword>
<name>A0A4R6RTT4_9MICO</name>
<feature type="transmembrane region" description="Helical" evidence="5">
    <location>
        <begin position="356"/>
        <end position="375"/>
    </location>
</feature>
<feature type="transmembrane region" description="Helical" evidence="5">
    <location>
        <begin position="104"/>
        <end position="124"/>
    </location>
</feature>
<dbReference type="AlphaFoldDB" id="A0A4R6RTT4"/>
<dbReference type="GO" id="GO:0005886">
    <property type="term" value="C:plasma membrane"/>
    <property type="evidence" value="ECO:0007669"/>
    <property type="project" value="UniProtKB-SubCell"/>
</dbReference>
<evidence type="ECO:0000259" key="6">
    <source>
        <dbReference type="PROSITE" id="PS50850"/>
    </source>
</evidence>
<feature type="transmembrane region" description="Helical" evidence="5">
    <location>
        <begin position="46"/>
        <end position="67"/>
    </location>
</feature>
<sequence length="427" mass="43843">MAQSYRALFRISGTIPLTTAGLIARMPLSMIGIGLITMVATDRGSYAFAGALAAVFAVSSALATPQVARLVDRFGQSRIVPLAVMVSGAALACLLVTFRLDGPLPVIFVSAAVAGLLPSVPALVRVRWVGLLQREHDRAVRETPTGGSKSRLATPGLHTAFAWETVLDDVSFVIGPPISIGLSVGLFPEAGPLVGGVLLLIGAGWLIAQRETEPRPGRHEITLGPLSVLRERTVWGIVLVMIALGAILGTVDVASVAFAERQGIPAAASVVLAVYALGSALSGIIFGAVATRRPTRLLLRVGLIGTAVTTLPLIWVGTVTSLSVSVFIAGAFFAPTMILATKLIEETVPARALTEALTWTTAGLAFGVAIGPAVAGPLIDALGPSGGFRVSLVAAVILIALLPLVTRIGPSGIAPSEATLPEPPGQT</sequence>
<keyword evidence="4 5" id="KW-0472">Membrane</keyword>
<gene>
    <name evidence="7" type="ORF">EDF62_2892</name>
</gene>
<organism evidence="7 8">
    <name type="scientific">Leucobacter luti</name>
    <dbReference type="NCBI Taxonomy" id="340320"/>
    <lineage>
        <taxon>Bacteria</taxon>
        <taxon>Bacillati</taxon>
        <taxon>Actinomycetota</taxon>
        <taxon>Actinomycetes</taxon>
        <taxon>Micrococcales</taxon>
        <taxon>Microbacteriaceae</taxon>
        <taxon>Leucobacter</taxon>
    </lineage>
</organism>
<evidence type="ECO:0000256" key="1">
    <source>
        <dbReference type="ARBA" id="ARBA00004651"/>
    </source>
</evidence>
<evidence type="ECO:0000313" key="7">
    <source>
        <dbReference type="EMBL" id="TDP90323.1"/>
    </source>
</evidence>
<dbReference type="OrthoDB" id="5243516at2"/>
<protein>
    <submittedName>
        <fullName evidence="7">MFS transporter</fullName>
    </submittedName>
</protein>
<dbReference type="InterPro" id="IPR011701">
    <property type="entry name" value="MFS"/>
</dbReference>
<proteinExistence type="predicted"/>
<dbReference type="Proteomes" id="UP000295601">
    <property type="component" value="Unassembled WGS sequence"/>
</dbReference>
<feature type="transmembrane region" description="Helical" evidence="5">
    <location>
        <begin position="20"/>
        <end position="40"/>
    </location>
</feature>
<comment type="subcellular location">
    <subcellularLocation>
        <location evidence="1">Cell membrane</location>
        <topology evidence="1">Multi-pass membrane protein</topology>
    </subcellularLocation>
</comment>
<feature type="transmembrane region" description="Helical" evidence="5">
    <location>
        <begin position="322"/>
        <end position="344"/>
    </location>
</feature>
<dbReference type="PRINTS" id="PR00173">
    <property type="entry name" value="EDTRNSPORT"/>
</dbReference>
<dbReference type="PANTHER" id="PTHR23542">
    <property type="match status" value="1"/>
</dbReference>
<dbReference type="GO" id="GO:0022857">
    <property type="term" value="F:transmembrane transporter activity"/>
    <property type="evidence" value="ECO:0007669"/>
    <property type="project" value="InterPro"/>
</dbReference>
<dbReference type="Gene3D" id="1.20.1250.20">
    <property type="entry name" value="MFS general substrate transporter like domains"/>
    <property type="match status" value="2"/>
</dbReference>
<feature type="transmembrane region" description="Helical" evidence="5">
    <location>
        <begin position="297"/>
        <end position="316"/>
    </location>
</feature>
<evidence type="ECO:0000313" key="8">
    <source>
        <dbReference type="Proteomes" id="UP000295601"/>
    </source>
</evidence>
<feature type="transmembrane region" description="Helical" evidence="5">
    <location>
        <begin position="234"/>
        <end position="258"/>
    </location>
</feature>
<feature type="transmembrane region" description="Helical" evidence="5">
    <location>
        <begin position="387"/>
        <end position="405"/>
    </location>
</feature>
<feature type="transmembrane region" description="Helical" evidence="5">
    <location>
        <begin position="264"/>
        <end position="290"/>
    </location>
</feature>
<dbReference type="PANTHER" id="PTHR23542:SF1">
    <property type="entry name" value="MAJOR FACILITATOR SUPERFAMILY (MFS) PROFILE DOMAIN-CONTAINING PROTEIN"/>
    <property type="match status" value="1"/>
</dbReference>
<evidence type="ECO:0000256" key="5">
    <source>
        <dbReference type="SAM" id="Phobius"/>
    </source>
</evidence>
<feature type="transmembrane region" description="Helical" evidence="5">
    <location>
        <begin position="79"/>
        <end position="98"/>
    </location>
</feature>
<dbReference type="Pfam" id="PF07690">
    <property type="entry name" value="MFS_1"/>
    <property type="match status" value="1"/>
</dbReference>
<dbReference type="InterPro" id="IPR020846">
    <property type="entry name" value="MFS_dom"/>
</dbReference>
<evidence type="ECO:0000256" key="4">
    <source>
        <dbReference type="ARBA" id="ARBA00023136"/>
    </source>
</evidence>